<dbReference type="AlphaFoldDB" id="D5RG49"/>
<evidence type="ECO:0000313" key="3">
    <source>
        <dbReference type="Proteomes" id="UP000005324"/>
    </source>
</evidence>
<accession>D5RG49</accession>
<dbReference type="EMBL" id="ADVL01000016">
    <property type="protein sequence ID" value="EFH13724.1"/>
    <property type="molecule type" value="Genomic_DNA"/>
</dbReference>
<reference evidence="2 3" key="1">
    <citation type="submission" date="2010-04" db="EMBL/GenBank/DDBJ databases">
        <authorList>
            <person name="Qin X."/>
            <person name="Bachman B."/>
            <person name="Battles P."/>
            <person name="Bell A."/>
            <person name="Bess C."/>
            <person name="Bickham C."/>
            <person name="Chaboub L."/>
            <person name="Chen D."/>
            <person name="Coyle M."/>
            <person name="Deiros D.R."/>
            <person name="Dinh H."/>
            <person name="Forbes L."/>
            <person name="Fowler G."/>
            <person name="Francisco L."/>
            <person name="Fu Q."/>
            <person name="Gubbala S."/>
            <person name="Hale W."/>
            <person name="Han Y."/>
            <person name="Hemphill L."/>
            <person name="Highlander S.K."/>
            <person name="Hirani K."/>
            <person name="Hogues M."/>
            <person name="Jackson L."/>
            <person name="Jakkamsetti A."/>
            <person name="Javaid M."/>
            <person name="Jiang H."/>
            <person name="Korchina V."/>
            <person name="Kovar C."/>
            <person name="Lara F."/>
            <person name="Lee S."/>
            <person name="Mata R."/>
            <person name="Mathew T."/>
            <person name="Moen C."/>
            <person name="Morales K."/>
            <person name="Munidasa M."/>
            <person name="Nazareth L."/>
            <person name="Ngo R."/>
            <person name="Nguyen L."/>
            <person name="Okwuonu G."/>
            <person name="Ongeri F."/>
            <person name="Patil S."/>
            <person name="Petrosino J."/>
            <person name="Pham C."/>
            <person name="Pham P."/>
            <person name="Pu L.-L."/>
            <person name="Puazo M."/>
            <person name="Raj R."/>
            <person name="Reid J."/>
            <person name="Rouhana J."/>
            <person name="Saada N."/>
            <person name="Shang Y."/>
            <person name="Simmons D."/>
            <person name="Thornton R."/>
            <person name="Warren J."/>
            <person name="Weissenberger G."/>
            <person name="Zhang J."/>
            <person name="Zhang L."/>
            <person name="Zhou C."/>
            <person name="Zhu D."/>
            <person name="Muzny D."/>
            <person name="Worley K."/>
            <person name="Gibbs R."/>
        </authorList>
    </citation>
    <scope>NUCLEOTIDE SEQUENCE [LARGE SCALE GENOMIC DNA]</scope>
    <source>
        <strain evidence="2 3">ATCC 49957</strain>
    </source>
</reference>
<comment type="caution">
    <text evidence="2">The sequence shown here is derived from an EMBL/GenBank/DDBJ whole genome shotgun (WGS) entry which is preliminary data.</text>
</comment>
<protein>
    <submittedName>
        <fullName evidence="2">Uncharacterized protein</fullName>
    </submittedName>
</protein>
<dbReference type="Proteomes" id="UP000005324">
    <property type="component" value="Unassembled WGS sequence"/>
</dbReference>
<evidence type="ECO:0000256" key="1">
    <source>
        <dbReference type="SAM" id="MobiDB-lite"/>
    </source>
</evidence>
<dbReference type="HOGENOM" id="CLU_2244014_0_0_5"/>
<gene>
    <name evidence="2" type="ORF">HMPREF0731_0058</name>
</gene>
<evidence type="ECO:0000313" key="2">
    <source>
        <dbReference type="EMBL" id="EFH13724.1"/>
    </source>
</evidence>
<sequence length="108" mass="11506">MTGSAPFFVNHSIRLSRAEVLEALRAAALHRARETLRLVEPTPRGVEMETRLLSGAMVEIDGAAVMIEGRLPEDLAALLRAQSVAHPATHPAPASLRTDAPAEPLVPA</sequence>
<keyword evidence="3" id="KW-1185">Reference proteome</keyword>
<feature type="region of interest" description="Disordered" evidence="1">
    <location>
        <begin position="87"/>
        <end position="108"/>
    </location>
</feature>
<proteinExistence type="predicted"/>
<name>D5RG49_9PROT</name>
<dbReference type="RefSeq" id="WP_007005682.1">
    <property type="nucleotide sequence ID" value="NZ_GG770784.1"/>
</dbReference>
<organism evidence="2 3">
    <name type="scientific">Pseudoroseomonas cervicalis ATCC 49957</name>
    <dbReference type="NCBI Taxonomy" id="525371"/>
    <lineage>
        <taxon>Bacteria</taxon>
        <taxon>Pseudomonadati</taxon>
        <taxon>Pseudomonadota</taxon>
        <taxon>Alphaproteobacteria</taxon>
        <taxon>Acetobacterales</taxon>
        <taxon>Roseomonadaceae</taxon>
        <taxon>Roseomonas</taxon>
    </lineage>
</organism>
<dbReference type="OrthoDB" id="7280379at2"/>